<evidence type="ECO:0000313" key="1">
    <source>
        <dbReference type="Proteomes" id="UP000095286"/>
    </source>
</evidence>
<proteinExistence type="predicted"/>
<organism evidence="1 2">
    <name type="scientific">Rhabditophanes sp. KR3021</name>
    <dbReference type="NCBI Taxonomy" id="114890"/>
    <lineage>
        <taxon>Eukaryota</taxon>
        <taxon>Metazoa</taxon>
        <taxon>Ecdysozoa</taxon>
        <taxon>Nematoda</taxon>
        <taxon>Chromadorea</taxon>
        <taxon>Rhabditida</taxon>
        <taxon>Tylenchina</taxon>
        <taxon>Panagrolaimomorpha</taxon>
        <taxon>Strongyloidoidea</taxon>
        <taxon>Alloionematidae</taxon>
        <taxon>Rhabditophanes</taxon>
    </lineage>
</organism>
<accession>A0AC35UF98</accession>
<dbReference type="Proteomes" id="UP000095286">
    <property type="component" value="Unplaced"/>
</dbReference>
<dbReference type="WBParaSite" id="RSKR_0001028150.1">
    <property type="protein sequence ID" value="RSKR_0001028150.1"/>
    <property type="gene ID" value="RSKR_0001028150"/>
</dbReference>
<protein>
    <submittedName>
        <fullName evidence="2">DUF1738 domain-containing protein</fullName>
    </submittedName>
</protein>
<evidence type="ECO:0000313" key="2">
    <source>
        <dbReference type="WBParaSite" id="RSKR_0001028150.1"/>
    </source>
</evidence>
<name>A0AC35UF98_9BILA</name>
<reference evidence="2" key="1">
    <citation type="submission" date="2016-11" db="UniProtKB">
        <authorList>
            <consortium name="WormBaseParasite"/>
        </authorList>
    </citation>
    <scope>IDENTIFICATION</scope>
    <source>
        <strain evidence="2">KR3021</strain>
    </source>
</reference>
<sequence length="116" mass="13528">MAYPTKQSNKTVDEPKLVNKQIQKNKKSKKNLKKTKQFHKPGSFPQISNNYKDNQKTENTTKNLESSTQKHIDELKTLIVKVKNNDEYVPSSSSIYVGYLCKEEDFPYIARWSDKN</sequence>